<sequence>MVVITIIVLAFTVIMLQMWKQANENNVRIHEVTAVGTGEPVQLFFISDTHARKINDKMIQNIKGQVDAVIIGGDFVDRRTTKQTLLENIQLLKTLGPIYFVWGNNDIEFDAQKLQALFLQHEVTVLENEAVKIGKDQNFSICGVTFSPNLEQVKEALRSCDLNKTAFIAHNPELFTSVHKHYKPLLSIGGHLHGGQIRIFGWSIQPHGYFKQQGRYFELVSNGYGTSLFPIRLGAKPECHVIKIIFEQNKTFTVN</sequence>
<dbReference type="SUPFAM" id="SSF56300">
    <property type="entry name" value="Metallo-dependent phosphatases"/>
    <property type="match status" value="1"/>
</dbReference>
<comment type="caution">
    <text evidence="3">The sequence shown here is derived from an EMBL/GenBank/DDBJ whole genome shotgun (WGS) entry which is preliminary data.</text>
</comment>
<evidence type="ECO:0000313" key="3">
    <source>
        <dbReference type="EMBL" id="MCH7321212.1"/>
    </source>
</evidence>
<dbReference type="Gene3D" id="3.60.21.10">
    <property type="match status" value="1"/>
</dbReference>
<proteinExistence type="inferred from homology"/>
<dbReference type="PANTHER" id="PTHR31302:SF32">
    <property type="entry name" value="PHOSPHOESTERASE"/>
    <property type="match status" value="1"/>
</dbReference>
<comment type="similarity">
    <text evidence="1">Belongs to the metallophosphoesterase superfamily. YfcE family.</text>
</comment>
<feature type="domain" description="Calcineurin-like phosphoesterase" evidence="2">
    <location>
        <begin position="43"/>
        <end position="137"/>
    </location>
</feature>
<accession>A0ABS9UA60</accession>
<evidence type="ECO:0000259" key="2">
    <source>
        <dbReference type="Pfam" id="PF12850"/>
    </source>
</evidence>
<dbReference type="InterPro" id="IPR051158">
    <property type="entry name" value="Metallophosphoesterase_sf"/>
</dbReference>
<dbReference type="InterPro" id="IPR024654">
    <property type="entry name" value="Calcineurin-like_PHP_lpxH"/>
</dbReference>
<organism evidence="3 4">
    <name type="scientific">Solibacillus palustris</name>
    <dbReference type="NCBI Taxonomy" id="2908203"/>
    <lineage>
        <taxon>Bacteria</taxon>
        <taxon>Bacillati</taxon>
        <taxon>Bacillota</taxon>
        <taxon>Bacilli</taxon>
        <taxon>Bacillales</taxon>
        <taxon>Caryophanaceae</taxon>
        <taxon>Solibacillus</taxon>
    </lineage>
</organism>
<name>A0ABS9UA60_9BACL</name>
<gene>
    <name evidence="3" type="ORF">LZ480_04840</name>
</gene>
<dbReference type="RefSeq" id="WP_241368245.1">
    <property type="nucleotide sequence ID" value="NZ_JAKZFC010000001.1"/>
</dbReference>
<keyword evidence="4" id="KW-1185">Reference proteome</keyword>
<evidence type="ECO:0000313" key="4">
    <source>
        <dbReference type="Proteomes" id="UP001316087"/>
    </source>
</evidence>
<reference evidence="3 4" key="1">
    <citation type="submission" date="2022-03" db="EMBL/GenBank/DDBJ databases">
        <authorList>
            <person name="Jo J.-H."/>
            <person name="Im W.-T."/>
        </authorList>
    </citation>
    <scope>NUCLEOTIDE SEQUENCE [LARGE SCALE GENOMIC DNA]</scope>
    <source>
        <strain evidence="3 4">MA9</strain>
    </source>
</reference>
<dbReference type="EMBL" id="JAKZFC010000001">
    <property type="protein sequence ID" value="MCH7321212.1"/>
    <property type="molecule type" value="Genomic_DNA"/>
</dbReference>
<dbReference type="Proteomes" id="UP001316087">
    <property type="component" value="Unassembled WGS sequence"/>
</dbReference>
<evidence type="ECO:0000256" key="1">
    <source>
        <dbReference type="ARBA" id="ARBA00008950"/>
    </source>
</evidence>
<dbReference type="PANTHER" id="PTHR31302">
    <property type="entry name" value="TRANSMEMBRANE PROTEIN WITH METALLOPHOSPHOESTERASE DOMAIN-RELATED"/>
    <property type="match status" value="1"/>
</dbReference>
<protein>
    <submittedName>
        <fullName evidence="3">Metallophosphoesterase family protein</fullName>
    </submittedName>
</protein>
<dbReference type="Pfam" id="PF12850">
    <property type="entry name" value="Metallophos_2"/>
    <property type="match status" value="1"/>
</dbReference>
<dbReference type="InterPro" id="IPR029052">
    <property type="entry name" value="Metallo-depent_PP-like"/>
</dbReference>